<proteinExistence type="predicted"/>
<accession>A0ABQ9C2U6</accession>
<feature type="transmembrane region" description="Helical" evidence="1">
    <location>
        <begin position="18"/>
        <end position="40"/>
    </location>
</feature>
<keyword evidence="3" id="KW-1185">Reference proteome</keyword>
<name>A0ABQ9C2U6_9ROSI</name>
<sequence length="102" mass="11889">MNYEFNGNASLSFPRKCYFLLMAIYYHHVTWFLVACFAGLPWRSVSCWFDLVEPANCCWVLVYRDLSMVDSRLLMLLSLGCCVVSIEFAYSREPVPWILLVS</sequence>
<protein>
    <submittedName>
        <fullName evidence="2">Uncharacterized protein</fullName>
    </submittedName>
</protein>
<keyword evidence="1" id="KW-0472">Membrane</keyword>
<organism evidence="2 3">
    <name type="scientific">Salix suchowensis</name>
    <dbReference type="NCBI Taxonomy" id="1278906"/>
    <lineage>
        <taxon>Eukaryota</taxon>
        <taxon>Viridiplantae</taxon>
        <taxon>Streptophyta</taxon>
        <taxon>Embryophyta</taxon>
        <taxon>Tracheophyta</taxon>
        <taxon>Spermatophyta</taxon>
        <taxon>Magnoliopsida</taxon>
        <taxon>eudicotyledons</taxon>
        <taxon>Gunneridae</taxon>
        <taxon>Pentapetalae</taxon>
        <taxon>rosids</taxon>
        <taxon>fabids</taxon>
        <taxon>Malpighiales</taxon>
        <taxon>Salicaceae</taxon>
        <taxon>Saliceae</taxon>
        <taxon>Salix</taxon>
    </lineage>
</organism>
<gene>
    <name evidence="2" type="ORF">OIU77_023162</name>
</gene>
<feature type="transmembrane region" description="Helical" evidence="1">
    <location>
        <begin position="73"/>
        <end position="90"/>
    </location>
</feature>
<comment type="caution">
    <text evidence="2">The sequence shown here is derived from an EMBL/GenBank/DDBJ whole genome shotgun (WGS) entry which is preliminary data.</text>
</comment>
<evidence type="ECO:0000256" key="1">
    <source>
        <dbReference type="SAM" id="Phobius"/>
    </source>
</evidence>
<evidence type="ECO:0000313" key="2">
    <source>
        <dbReference type="EMBL" id="KAJ6393871.1"/>
    </source>
</evidence>
<evidence type="ECO:0000313" key="3">
    <source>
        <dbReference type="Proteomes" id="UP001141253"/>
    </source>
</evidence>
<keyword evidence="1" id="KW-1133">Transmembrane helix</keyword>
<reference evidence="2" key="2">
    <citation type="journal article" date="2023" name="Int. J. Mol. Sci.">
        <title>De Novo Assembly and Annotation of 11 Diverse Shrub Willow (Salix) Genomes Reveals Novel Gene Organization in Sex-Linked Regions.</title>
        <authorList>
            <person name="Hyden B."/>
            <person name="Feng K."/>
            <person name="Yates T.B."/>
            <person name="Jawdy S."/>
            <person name="Cereghino C."/>
            <person name="Smart L.B."/>
            <person name="Muchero W."/>
        </authorList>
    </citation>
    <scope>NUCLEOTIDE SEQUENCE</scope>
    <source>
        <tissue evidence="2">Shoot tip</tissue>
    </source>
</reference>
<dbReference type="Proteomes" id="UP001141253">
    <property type="component" value="Chromosome 1"/>
</dbReference>
<reference evidence="2" key="1">
    <citation type="submission" date="2022-10" db="EMBL/GenBank/DDBJ databases">
        <authorList>
            <person name="Hyden B.L."/>
            <person name="Feng K."/>
            <person name="Yates T."/>
            <person name="Jawdy S."/>
            <person name="Smart L.B."/>
            <person name="Muchero W."/>
        </authorList>
    </citation>
    <scope>NUCLEOTIDE SEQUENCE</scope>
    <source>
        <tissue evidence="2">Shoot tip</tissue>
    </source>
</reference>
<dbReference type="EMBL" id="JAPFFI010000005">
    <property type="protein sequence ID" value="KAJ6393871.1"/>
    <property type="molecule type" value="Genomic_DNA"/>
</dbReference>
<keyword evidence="1" id="KW-0812">Transmembrane</keyword>